<evidence type="ECO:0000256" key="9">
    <source>
        <dbReference type="SAM" id="MobiDB-lite"/>
    </source>
</evidence>
<evidence type="ECO:0000256" key="8">
    <source>
        <dbReference type="ARBA" id="ARBA00038077"/>
    </source>
</evidence>
<feature type="transmembrane region" description="Helical" evidence="10">
    <location>
        <begin position="12"/>
        <end position="31"/>
    </location>
</feature>
<keyword evidence="12" id="KW-1185">Reference proteome</keyword>
<evidence type="ECO:0000256" key="6">
    <source>
        <dbReference type="ARBA" id="ARBA00023128"/>
    </source>
</evidence>
<keyword evidence="4" id="KW-0809">Transit peptide</keyword>
<evidence type="ECO:0000313" key="11">
    <source>
        <dbReference type="EMBL" id="KAG2176819.1"/>
    </source>
</evidence>
<comment type="subcellular location">
    <subcellularLocation>
        <location evidence="1">Membrane</location>
        <topology evidence="1">Single-pass membrane protein</topology>
    </subcellularLocation>
    <subcellularLocation>
        <location evidence="2">Mitochondrion membrane</location>
    </subcellularLocation>
</comment>
<keyword evidence="6" id="KW-0496">Mitochondrion</keyword>
<evidence type="ECO:0000256" key="5">
    <source>
        <dbReference type="ARBA" id="ARBA00022989"/>
    </source>
</evidence>
<keyword evidence="7 10" id="KW-0472">Membrane</keyword>
<dbReference type="GO" id="GO:0033617">
    <property type="term" value="P:mitochondrial respiratory chain complex IV assembly"/>
    <property type="evidence" value="ECO:0007669"/>
    <property type="project" value="InterPro"/>
</dbReference>
<evidence type="ECO:0000313" key="12">
    <source>
        <dbReference type="Proteomes" id="UP000612746"/>
    </source>
</evidence>
<dbReference type="AlphaFoldDB" id="A0A8H7PMB2"/>
<reference evidence="11" key="1">
    <citation type="submission" date="2020-12" db="EMBL/GenBank/DDBJ databases">
        <title>Metabolic potential, ecology and presence of endohyphal bacteria is reflected in genomic diversity of Mucoromycotina.</title>
        <authorList>
            <person name="Muszewska A."/>
            <person name="Okrasinska A."/>
            <person name="Steczkiewicz K."/>
            <person name="Drgas O."/>
            <person name="Orlowska M."/>
            <person name="Perlinska-Lenart U."/>
            <person name="Aleksandrzak-Piekarczyk T."/>
            <person name="Szatraj K."/>
            <person name="Zielenkiewicz U."/>
            <person name="Pilsyk S."/>
            <person name="Malc E."/>
            <person name="Mieczkowski P."/>
            <person name="Kruszewska J.S."/>
            <person name="Biernat P."/>
            <person name="Pawlowska J."/>
        </authorList>
    </citation>
    <scope>NUCLEOTIDE SEQUENCE</scope>
    <source>
        <strain evidence="11">WA0000051536</strain>
    </source>
</reference>
<evidence type="ECO:0000256" key="2">
    <source>
        <dbReference type="ARBA" id="ARBA00004325"/>
    </source>
</evidence>
<dbReference type="OrthoDB" id="18175at2759"/>
<keyword evidence="3 10" id="KW-0812">Transmembrane</keyword>
<keyword evidence="5 10" id="KW-1133">Transmembrane helix</keyword>
<evidence type="ECO:0000256" key="3">
    <source>
        <dbReference type="ARBA" id="ARBA00022692"/>
    </source>
</evidence>
<accession>A0A8H7PMB2</accession>
<comment type="similarity">
    <text evidence="8">Belongs to the PET100 family.</text>
</comment>
<dbReference type="Pfam" id="PF09803">
    <property type="entry name" value="Pet100"/>
    <property type="match status" value="1"/>
</dbReference>
<dbReference type="EMBL" id="JAEPRA010000013">
    <property type="protein sequence ID" value="KAG2176819.1"/>
    <property type="molecule type" value="Genomic_DNA"/>
</dbReference>
<feature type="region of interest" description="Disordered" evidence="9">
    <location>
        <begin position="68"/>
        <end position="123"/>
    </location>
</feature>
<feature type="compositionally biased region" description="Low complexity" evidence="9">
    <location>
        <begin position="111"/>
        <end position="123"/>
    </location>
</feature>
<evidence type="ECO:0000256" key="4">
    <source>
        <dbReference type="ARBA" id="ARBA00022946"/>
    </source>
</evidence>
<sequence>MAGPKLEVVKFGVYVFFPVGVMLYFGGPGFYDHYVRGINFWPDFQKTHVSLAETIPPTRVPLFETVPDSMSVQQPPKTSEDVRAALEKMKSEREDRWMKKAMQARQEKQQQQEQSAGSKADEA</sequence>
<dbReference type="InterPro" id="IPR018625">
    <property type="entry name" value="Pet100"/>
</dbReference>
<comment type="caution">
    <text evidence="11">The sequence shown here is derived from an EMBL/GenBank/DDBJ whole genome shotgun (WGS) entry which is preliminary data.</text>
</comment>
<evidence type="ECO:0000256" key="7">
    <source>
        <dbReference type="ARBA" id="ARBA00023136"/>
    </source>
</evidence>
<gene>
    <name evidence="11" type="ORF">INT44_007483</name>
</gene>
<dbReference type="GO" id="GO:0051082">
    <property type="term" value="F:unfolded protein binding"/>
    <property type="evidence" value="ECO:0007669"/>
    <property type="project" value="TreeGrafter"/>
</dbReference>
<feature type="compositionally biased region" description="Polar residues" evidence="9">
    <location>
        <begin position="68"/>
        <end position="77"/>
    </location>
</feature>
<evidence type="ECO:0000256" key="10">
    <source>
        <dbReference type="SAM" id="Phobius"/>
    </source>
</evidence>
<evidence type="ECO:0000256" key="1">
    <source>
        <dbReference type="ARBA" id="ARBA00004167"/>
    </source>
</evidence>
<proteinExistence type="inferred from homology"/>
<dbReference type="Proteomes" id="UP000612746">
    <property type="component" value="Unassembled WGS sequence"/>
</dbReference>
<feature type="compositionally biased region" description="Basic and acidic residues" evidence="9">
    <location>
        <begin position="78"/>
        <end position="98"/>
    </location>
</feature>
<organism evidence="11 12">
    <name type="scientific">Umbelopsis vinacea</name>
    <dbReference type="NCBI Taxonomy" id="44442"/>
    <lineage>
        <taxon>Eukaryota</taxon>
        <taxon>Fungi</taxon>
        <taxon>Fungi incertae sedis</taxon>
        <taxon>Mucoromycota</taxon>
        <taxon>Mucoromycotina</taxon>
        <taxon>Umbelopsidomycetes</taxon>
        <taxon>Umbelopsidales</taxon>
        <taxon>Umbelopsidaceae</taxon>
        <taxon>Umbelopsis</taxon>
    </lineage>
</organism>
<dbReference type="GO" id="GO:0005743">
    <property type="term" value="C:mitochondrial inner membrane"/>
    <property type="evidence" value="ECO:0007669"/>
    <property type="project" value="TreeGrafter"/>
</dbReference>
<name>A0A8H7PMB2_9FUNG</name>
<dbReference type="PANTHER" id="PTHR33968:SF1">
    <property type="entry name" value="PROTEIN PET100 HOMOLOG, MITOCHONDRIAL"/>
    <property type="match status" value="1"/>
</dbReference>
<protein>
    <submittedName>
        <fullName evidence="11">Uncharacterized protein</fullName>
    </submittedName>
</protein>
<dbReference type="PANTHER" id="PTHR33968">
    <property type="entry name" value="PROTEIN PET100 HOMOLOG, MITOCHONDRIAL"/>
    <property type="match status" value="1"/>
</dbReference>